<evidence type="ECO:0000256" key="2">
    <source>
        <dbReference type="ARBA" id="ARBA00022723"/>
    </source>
</evidence>
<proteinExistence type="inferred from homology"/>
<dbReference type="GO" id="GO:1901135">
    <property type="term" value="P:carbohydrate derivative metabolic process"/>
    <property type="evidence" value="ECO:0007669"/>
    <property type="project" value="InterPro"/>
</dbReference>
<feature type="binding site" evidence="10">
    <location>
        <position position="79"/>
    </location>
    <ligand>
        <name>Zn(2+)</name>
        <dbReference type="ChEBI" id="CHEBI:29105"/>
    </ligand>
</feature>
<dbReference type="RefSeq" id="WP_039105804.1">
    <property type="nucleotide sequence ID" value="NZ_CALYQC010000012.1"/>
</dbReference>
<dbReference type="InterPro" id="IPR000644">
    <property type="entry name" value="CBS_dom"/>
</dbReference>
<keyword evidence="5 10" id="KW-0862">Zinc</keyword>
<dbReference type="AlphaFoldDB" id="A0A0A7S4S0"/>
<evidence type="ECO:0000256" key="11">
    <source>
        <dbReference type="PIRSR" id="PIRSR004692-3"/>
    </source>
</evidence>
<evidence type="ECO:0000313" key="16">
    <source>
        <dbReference type="Proteomes" id="UP000030901"/>
    </source>
</evidence>
<evidence type="ECO:0000256" key="6">
    <source>
        <dbReference type="ARBA" id="ARBA00022840"/>
    </source>
</evidence>
<sequence>MNSSRQAQLLQYGRELIESELSEAQKLLHRLDHNFIQACELILATKGKVVVSGVGKSGHIGKKIAASLASTGTPSFFMHLSEALHGDLGMVNSTDTIILISYSGRANEFNFILPILKDLNVPIIAITGGKTSPLAKAANTVLDVSIEKEACPMGLAPTSSSTNTLLIGDALAIAVMRARGFNEEDFARSHPAGSLGAKLLNRVKDVMRTGERIPKIAESATVFDAMLELSRTGLGLIAVCDANNHIKGVFTDGDLRRLLLNNGTLHDPINQVMTSPGYRLPENKKAIEALKVFNDYNITAAPVVDQNDCLVGAINIHDLHQAGIS</sequence>
<dbReference type="GO" id="GO:0046872">
    <property type="term" value="F:metal ion binding"/>
    <property type="evidence" value="ECO:0007669"/>
    <property type="project" value="UniProtKB-KW"/>
</dbReference>
<comment type="catalytic activity">
    <reaction evidence="9">
        <text>D-arabinose 5-phosphate = D-ribulose 5-phosphate</text>
        <dbReference type="Rhea" id="RHEA:23104"/>
        <dbReference type="ChEBI" id="CHEBI:57693"/>
        <dbReference type="ChEBI" id="CHEBI:58121"/>
        <dbReference type="EC" id="5.3.1.13"/>
    </reaction>
</comment>
<organism evidence="15 16">
    <name type="scientific">Frischella perrara</name>
    <dbReference type="NCBI Taxonomy" id="1267021"/>
    <lineage>
        <taxon>Bacteria</taxon>
        <taxon>Pseudomonadati</taxon>
        <taxon>Pseudomonadota</taxon>
        <taxon>Gammaproteobacteria</taxon>
        <taxon>Orbales</taxon>
        <taxon>Orbaceae</taxon>
        <taxon>Frischella</taxon>
    </lineage>
</organism>
<dbReference type="NCBIfam" id="TIGR00393">
    <property type="entry name" value="kpsF"/>
    <property type="match status" value="1"/>
</dbReference>
<dbReference type="InterPro" id="IPR046342">
    <property type="entry name" value="CBS_dom_sf"/>
</dbReference>
<dbReference type="PROSITE" id="PS51371">
    <property type="entry name" value="CBS"/>
    <property type="match status" value="2"/>
</dbReference>
<evidence type="ECO:0000256" key="5">
    <source>
        <dbReference type="ARBA" id="ARBA00022833"/>
    </source>
</evidence>
<evidence type="ECO:0000256" key="7">
    <source>
        <dbReference type="ARBA" id="ARBA00023122"/>
    </source>
</evidence>
<dbReference type="Proteomes" id="UP000030901">
    <property type="component" value="Chromosome"/>
</dbReference>
<dbReference type="CDD" id="cd04604">
    <property type="entry name" value="CBS_pair_SIS_assoc"/>
    <property type="match status" value="1"/>
</dbReference>
<dbReference type="GO" id="GO:0019146">
    <property type="term" value="F:arabinose-5-phosphate isomerase activity"/>
    <property type="evidence" value="ECO:0007669"/>
    <property type="project" value="UniProtKB-EC"/>
</dbReference>
<dbReference type="PIRSF" id="PIRSF004692">
    <property type="entry name" value="KdsD_KpsF"/>
    <property type="match status" value="1"/>
</dbReference>
<feature type="site" description="Catalytically relevant" evidence="11">
    <location>
        <position position="149"/>
    </location>
</feature>
<comment type="similarity">
    <text evidence="1 9">Belongs to the SIS family. GutQ/KpsF subfamily.</text>
</comment>
<dbReference type="CDD" id="cd05014">
    <property type="entry name" value="SIS_Kpsf"/>
    <property type="match status" value="1"/>
</dbReference>
<feature type="site" description="Catalytically relevant" evidence="11">
    <location>
        <position position="190"/>
    </location>
</feature>
<reference evidence="15 16" key="1">
    <citation type="journal article" date="2014" name="Appl. Environ. Microbiol.">
        <title>Gut symbionts from distinct hosts exhibit genotoxic activity via divergent colibactin biosynthetic pathways.</title>
        <authorList>
            <person name="Engel P."/>
            <person name="Vizcaino M.I."/>
            <person name="Crawford J.M."/>
        </authorList>
    </citation>
    <scope>NUCLEOTIDE SEQUENCE [LARGE SCALE GENOMIC DNA]</scope>
    <source>
        <strain evidence="15 16">PEB0191</strain>
    </source>
</reference>
<dbReference type="PANTHER" id="PTHR42745">
    <property type="match status" value="1"/>
</dbReference>
<dbReference type="PROSITE" id="PS51464">
    <property type="entry name" value="SIS"/>
    <property type="match status" value="1"/>
</dbReference>
<dbReference type="HOGENOM" id="CLU_040681_13_1_6"/>
<evidence type="ECO:0000256" key="10">
    <source>
        <dbReference type="PIRSR" id="PIRSR004692-2"/>
    </source>
</evidence>
<evidence type="ECO:0000259" key="14">
    <source>
        <dbReference type="PROSITE" id="PS51464"/>
    </source>
</evidence>
<evidence type="ECO:0000256" key="4">
    <source>
        <dbReference type="ARBA" id="ARBA00022741"/>
    </source>
</evidence>
<evidence type="ECO:0000256" key="8">
    <source>
        <dbReference type="ARBA" id="ARBA00023235"/>
    </source>
</evidence>
<dbReference type="InterPro" id="IPR050986">
    <property type="entry name" value="GutQ/KpsF_isomerases"/>
</dbReference>
<keyword evidence="16" id="KW-1185">Reference proteome</keyword>
<evidence type="ECO:0000256" key="1">
    <source>
        <dbReference type="ARBA" id="ARBA00008165"/>
    </source>
</evidence>
<dbReference type="OrthoDB" id="9762536at2"/>
<dbReference type="KEGG" id="fpp:FPB0191_02032"/>
<keyword evidence="6" id="KW-0067">ATP-binding</keyword>
<feature type="site" description="Catalytically relevant" evidence="11">
    <location>
        <position position="108"/>
    </location>
</feature>
<protein>
    <recommendedName>
        <fullName evidence="9">Arabinose 5-phosphate isomerase</fullName>
        <shortName evidence="9">API</shortName>
        <ecNumber evidence="9">5.3.1.13</ecNumber>
    </recommendedName>
</protein>
<dbReference type="EMBL" id="CP009056">
    <property type="protein sequence ID" value="AJA45842.1"/>
    <property type="molecule type" value="Genomic_DNA"/>
</dbReference>
<dbReference type="NCBIfam" id="NF008581">
    <property type="entry name" value="PRK11543.1"/>
    <property type="match status" value="1"/>
</dbReference>
<dbReference type="STRING" id="1267021.FPB0191_02032"/>
<keyword evidence="4" id="KW-0547">Nucleotide-binding</keyword>
<keyword evidence="2 10" id="KW-0479">Metal-binding</keyword>
<dbReference type="SMART" id="SM00116">
    <property type="entry name" value="CBS"/>
    <property type="match status" value="2"/>
</dbReference>
<dbReference type="GO" id="GO:0005975">
    <property type="term" value="P:carbohydrate metabolic process"/>
    <property type="evidence" value="ECO:0007669"/>
    <property type="project" value="InterPro"/>
</dbReference>
<dbReference type="FunFam" id="3.40.50.10490:FF:000011">
    <property type="entry name" value="Arabinose 5-phosphate isomerase"/>
    <property type="match status" value="1"/>
</dbReference>
<keyword evidence="3" id="KW-0677">Repeat</keyword>
<dbReference type="GO" id="GO:0005524">
    <property type="term" value="F:ATP binding"/>
    <property type="evidence" value="ECO:0007669"/>
    <property type="project" value="UniProtKB-KW"/>
</dbReference>
<dbReference type="EC" id="5.3.1.13" evidence="9"/>
<dbReference type="InterPro" id="IPR035474">
    <property type="entry name" value="SIS_Kpsf"/>
</dbReference>
<dbReference type="SUPFAM" id="SSF53697">
    <property type="entry name" value="SIS domain"/>
    <property type="match status" value="1"/>
</dbReference>
<dbReference type="InterPro" id="IPR001347">
    <property type="entry name" value="SIS_dom"/>
</dbReference>
<feature type="site" description="Catalytically relevant" evidence="11">
    <location>
        <position position="56"/>
    </location>
</feature>
<dbReference type="PANTHER" id="PTHR42745:SF2">
    <property type="entry name" value="ARABINOSE 5-PHOSPHATE ISOMERASE GUTQ"/>
    <property type="match status" value="1"/>
</dbReference>
<accession>A0A0A7S4S0</accession>
<dbReference type="Pfam" id="PF01380">
    <property type="entry name" value="SIS"/>
    <property type="match status" value="1"/>
</dbReference>
<evidence type="ECO:0000259" key="13">
    <source>
        <dbReference type="PROSITE" id="PS51371"/>
    </source>
</evidence>
<feature type="domain" description="CBS" evidence="13">
    <location>
        <begin position="273"/>
        <end position="325"/>
    </location>
</feature>
<feature type="domain" description="CBS" evidence="13">
    <location>
        <begin position="207"/>
        <end position="265"/>
    </location>
</feature>
<dbReference type="Gene3D" id="3.10.580.10">
    <property type="entry name" value="CBS-domain"/>
    <property type="match status" value="1"/>
</dbReference>
<keyword evidence="8 9" id="KW-0413">Isomerase</keyword>
<keyword evidence="7 12" id="KW-0129">CBS domain</keyword>
<dbReference type="InterPro" id="IPR046348">
    <property type="entry name" value="SIS_dom_sf"/>
</dbReference>
<dbReference type="InterPro" id="IPR004800">
    <property type="entry name" value="KdsD/KpsF-type"/>
</dbReference>
<name>A0A0A7S4S0_FRIPE</name>
<evidence type="ECO:0000313" key="15">
    <source>
        <dbReference type="EMBL" id="AJA45842.1"/>
    </source>
</evidence>
<feature type="domain" description="SIS" evidence="14">
    <location>
        <begin position="38"/>
        <end position="181"/>
    </location>
</feature>
<dbReference type="Gene3D" id="3.40.50.10490">
    <property type="entry name" value="Glucose-6-phosphate isomerase like protein, domain 1"/>
    <property type="match status" value="1"/>
</dbReference>
<evidence type="ECO:0000256" key="3">
    <source>
        <dbReference type="ARBA" id="ARBA00022737"/>
    </source>
</evidence>
<gene>
    <name evidence="15" type="ORF">FPB0191_02032</name>
</gene>
<dbReference type="Pfam" id="PF00571">
    <property type="entry name" value="CBS"/>
    <property type="match status" value="2"/>
</dbReference>
<evidence type="ECO:0000256" key="12">
    <source>
        <dbReference type="PROSITE-ProRule" id="PRU00703"/>
    </source>
</evidence>
<evidence type="ECO:0000256" key="9">
    <source>
        <dbReference type="PIRNR" id="PIRNR004692"/>
    </source>
</evidence>